<evidence type="ECO:0008006" key="4">
    <source>
        <dbReference type="Google" id="ProtNLM"/>
    </source>
</evidence>
<reference evidence="2" key="1">
    <citation type="submission" date="2022-01" db="EMBL/GenBank/DDBJ databases">
        <title>Genome Sequence Resource for Two Populations of Ditylenchus destructor, the Migratory Endoparasitic Phytonematode.</title>
        <authorList>
            <person name="Zhang H."/>
            <person name="Lin R."/>
            <person name="Xie B."/>
        </authorList>
    </citation>
    <scope>NUCLEOTIDE SEQUENCE</scope>
    <source>
        <strain evidence="2">BazhouSP</strain>
    </source>
</reference>
<sequence>MRADHSTLFDFTRSSYHKNVVLLITVWLSTWVLPNSAAAPTPCECEDYKNNLVVAASDSKHHTEATIKNLSGVLYTESMRPSCSNGRPSVMLPGVTVLLGGELKVPKKYDLVKSGIIRMTVKSPHFKDPLCLKGVSQYVAMPDKFCSWNLCEFIGNDICEFLQTPGTHTIKEMEEKINFNTTLILPEPPSLLGVSLLDLFSGEFWFQFSLETEGKVILELDIPTNDKYLQIGIGGEESEDYKDS</sequence>
<accession>A0AAD4R7L5</accession>
<feature type="signal peptide" evidence="1">
    <location>
        <begin position="1"/>
        <end position="38"/>
    </location>
</feature>
<proteinExistence type="predicted"/>
<feature type="chain" id="PRO_5042264751" description="MD-2-related lipid-recognition domain-containing protein" evidence="1">
    <location>
        <begin position="39"/>
        <end position="244"/>
    </location>
</feature>
<evidence type="ECO:0000313" key="2">
    <source>
        <dbReference type="EMBL" id="KAI1728629.1"/>
    </source>
</evidence>
<evidence type="ECO:0000256" key="1">
    <source>
        <dbReference type="SAM" id="SignalP"/>
    </source>
</evidence>
<dbReference type="AlphaFoldDB" id="A0AAD4R7L5"/>
<protein>
    <recommendedName>
        <fullName evidence="4">MD-2-related lipid-recognition domain-containing protein</fullName>
    </recommendedName>
</protein>
<name>A0AAD4R7L5_9BILA</name>
<evidence type="ECO:0000313" key="3">
    <source>
        <dbReference type="Proteomes" id="UP001201812"/>
    </source>
</evidence>
<organism evidence="2 3">
    <name type="scientific">Ditylenchus destructor</name>
    <dbReference type="NCBI Taxonomy" id="166010"/>
    <lineage>
        <taxon>Eukaryota</taxon>
        <taxon>Metazoa</taxon>
        <taxon>Ecdysozoa</taxon>
        <taxon>Nematoda</taxon>
        <taxon>Chromadorea</taxon>
        <taxon>Rhabditida</taxon>
        <taxon>Tylenchina</taxon>
        <taxon>Tylenchomorpha</taxon>
        <taxon>Sphaerularioidea</taxon>
        <taxon>Anguinidae</taxon>
        <taxon>Anguininae</taxon>
        <taxon>Ditylenchus</taxon>
    </lineage>
</organism>
<comment type="caution">
    <text evidence="2">The sequence shown here is derived from an EMBL/GenBank/DDBJ whole genome shotgun (WGS) entry which is preliminary data.</text>
</comment>
<dbReference type="EMBL" id="JAKKPZ010000001">
    <property type="protein sequence ID" value="KAI1728629.1"/>
    <property type="molecule type" value="Genomic_DNA"/>
</dbReference>
<keyword evidence="3" id="KW-1185">Reference proteome</keyword>
<gene>
    <name evidence="2" type="ORF">DdX_00825</name>
</gene>
<dbReference type="Proteomes" id="UP001201812">
    <property type="component" value="Unassembled WGS sequence"/>
</dbReference>
<keyword evidence="1" id="KW-0732">Signal</keyword>